<evidence type="ECO:0000313" key="2">
    <source>
        <dbReference type="EMBL" id="KKN55778.1"/>
    </source>
</evidence>
<name>A0A0F9UQB4_9ZZZZ</name>
<accession>A0A0F9UQB4</accession>
<proteinExistence type="predicted"/>
<reference evidence="2" key="1">
    <citation type="journal article" date="2015" name="Nature">
        <title>Complex archaea that bridge the gap between prokaryotes and eukaryotes.</title>
        <authorList>
            <person name="Spang A."/>
            <person name="Saw J.H."/>
            <person name="Jorgensen S.L."/>
            <person name="Zaremba-Niedzwiedzka K."/>
            <person name="Martijn J."/>
            <person name="Lind A.E."/>
            <person name="van Eijk R."/>
            <person name="Schleper C."/>
            <person name="Guy L."/>
            <person name="Ettema T.J."/>
        </authorList>
    </citation>
    <scope>NUCLEOTIDE SEQUENCE</scope>
</reference>
<feature type="transmembrane region" description="Helical" evidence="1">
    <location>
        <begin position="351"/>
        <end position="370"/>
    </location>
</feature>
<comment type="caution">
    <text evidence="2">The sequence shown here is derived from an EMBL/GenBank/DDBJ whole genome shotgun (WGS) entry which is preliminary data.</text>
</comment>
<gene>
    <name evidence="2" type="ORF">LCGC14_0578850</name>
</gene>
<organism evidence="2">
    <name type="scientific">marine sediment metagenome</name>
    <dbReference type="NCBI Taxonomy" id="412755"/>
    <lineage>
        <taxon>unclassified sequences</taxon>
        <taxon>metagenomes</taxon>
        <taxon>ecological metagenomes</taxon>
    </lineage>
</organism>
<evidence type="ECO:0000256" key="1">
    <source>
        <dbReference type="SAM" id="Phobius"/>
    </source>
</evidence>
<keyword evidence="1" id="KW-1133">Transmembrane helix</keyword>
<dbReference type="EMBL" id="LAZR01000872">
    <property type="protein sequence ID" value="KKN55778.1"/>
    <property type="molecule type" value="Genomic_DNA"/>
</dbReference>
<protein>
    <submittedName>
        <fullName evidence="2">Uncharacterized protein</fullName>
    </submittedName>
</protein>
<sequence length="371" mass="43763">MTYSHKTDHSCTPSKEFWRSIEILISSFPFWEGGSIYKPHSELIKFYEVETLEAFDVTNSDQNIYGDLLQERSILKHMRHLPLKEIPAQERKLIKPDKINYRINETGKIIKFLSNHISNPGTVYKFQHFFESMYNYLKEIHNFYPENHEIAIHGLGNKNDANYEKKKAEFIRDYVNKEKGLIKLKDYVEYFNSACRKDAVPFVMFEQNYNCYVVHTTDIFIEKIIQNVPLFLNYPNLDQANDYFIKAYHERDKGNYSECLNNIRKGMEEIRNFIYDKFTLSNKTGNLHKDLELIFDTYSNVVFDYNKIPETDHNRLEKITNKLKESVLLSVKLTNIGSHSSSVPNLIEENTTLVVLGLVASIFPYLFYLMK</sequence>
<keyword evidence="1" id="KW-0472">Membrane</keyword>
<dbReference type="AlphaFoldDB" id="A0A0F9UQB4"/>
<keyword evidence="1" id="KW-0812">Transmembrane</keyword>